<keyword evidence="9 12" id="KW-0833">Ubl conjugation pathway</keyword>
<gene>
    <name evidence="15" type="ORF">CEUTPL_LOCUS4188</name>
</gene>
<dbReference type="EC" id="2.3.2.26" evidence="5"/>
<dbReference type="GO" id="GO:0006511">
    <property type="term" value="P:ubiquitin-dependent protein catabolic process"/>
    <property type="evidence" value="ECO:0007669"/>
    <property type="project" value="TreeGrafter"/>
</dbReference>
<dbReference type="Gene3D" id="3.90.1750.10">
    <property type="entry name" value="Hect, E3 ligase catalytic domains"/>
    <property type="match status" value="1"/>
</dbReference>
<dbReference type="GO" id="GO:0007030">
    <property type="term" value="P:Golgi organization"/>
    <property type="evidence" value="ECO:0007669"/>
    <property type="project" value="TreeGrafter"/>
</dbReference>
<evidence type="ECO:0000256" key="11">
    <source>
        <dbReference type="ARBA" id="ARBA00023136"/>
    </source>
</evidence>
<dbReference type="PROSITE" id="PS50237">
    <property type="entry name" value="HECT"/>
    <property type="match status" value="1"/>
</dbReference>
<dbReference type="GO" id="GO:0000209">
    <property type="term" value="P:protein polyubiquitination"/>
    <property type="evidence" value="ECO:0007669"/>
    <property type="project" value="TreeGrafter"/>
</dbReference>
<dbReference type="EMBL" id="OU892290">
    <property type="protein sequence ID" value="CAG9763530.1"/>
    <property type="molecule type" value="Genomic_DNA"/>
</dbReference>
<evidence type="ECO:0000256" key="2">
    <source>
        <dbReference type="ARBA" id="ARBA00004308"/>
    </source>
</evidence>
<evidence type="ECO:0000259" key="14">
    <source>
        <dbReference type="PROSITE" id="PS50237"/>
    </source>
</evidence>
<evidence type="ECO:0000256" key="4">
    <source>
        <dbReference type="ARBA" id="ARBA00004906"/>
    </source>
</evidence>
<evidence type="ECO:0000256" key="6">
    <source>
        <dbReference type="ARBA" id="ARBA00022490"/>
    </source>
</evidence>
<organism evidence="15 16">
    <name type="scientific">Ceutorhynchus assimilis</name>
    <name type="common">cabbage seed weevil</name>
    <dbReference type="NCBI Taxonomy" id="467358"/>
    <lineage>
        <taxon>Eukaryota</taxon>
        <taxon>Metazoa</taxon>
        <taxon>Ecdysozoa</taxon>
        <taxon>Arthropoda</taxon>
        <taxon>Hexapoda</taxon>
        <taxon>Insecta</taxon>
        <taxon>Pterygota</taxon>
        <taxon>Neoptera</taxon>
        <taxon>Endopterygota</taxon>
        <taxon>Coleoptera</taxon>
        <taxon>Polyphaga</taxon>
        <taxon>Cucujiformia</taxon>
        <taxon>Curculionidae</taxon>
        <taxon>Ceutorhynchinae</taxon>
        <taxon>Ceutorhynchus</taxon>
    </lineage>
</organism>
<dbReference type="AlphaFoldDB" id="A0A9N9QLF9"/>
<dbReference type="Gene3D" id="3.30.2410.10">
    <property type="entry name" value="Hect, E3 ligase catalytic domain"/>
    <property type="match status" value="1"/>
</dbReference>
<keyword evidence="6" id="KW-0963">Cytoplasm</keyword>
<feature type="domain" description="HECT" evidence="14">
    <location>
        <begin position="335"/>
        <end position="664"/>
    </location>
</feature>
<evidence type="ECO:0000313" key="16">
    <source>
        <dbReference type="Proteomes" id="UP001152799"/>
    </source>
</evidence>
<dbReference type="InterPro" id="IPR035983">
    <property type="entry name" value="Hect_E3_ubiquitin_ligase"/>
</dbReference>
<reference evidence="15" key="1">
    <citation type="submission" date="2022-01" db="EMBL/GenBank/DDBJ databases">
        <authorList>
            <person name="King R."/>
        </authorList>
    </citation>
    <scope>NUCLEOTIDE SEQUENCE</scope>
</reference>
<dbReference type="PANTHER" id="PTHR11254:SF363">
    <property type="entry name" value="E3 UBIQUITIN-PROTEIN LIGASE HACE1"/>
    <property type="match status" value="1"/>
</dbReference>
<comment type="pathway">
    <text evidence="4">Protein modification; protein ubiquitination.</text>
</comment>
<proteinExistence type="predicted"/>
<feature type="active site" description="Glycyl thioester intermediate" evidence="12">
    <location>
        <position position="631"/>
    </location>
</feature>
<evidence type="ECO:0000313" key="15">
    <source>
        <dbReference type="EMBL" id="CAG9763530.1"/>
    </source>
</evidence>
<dbReference type="SUPFAM" id="SSF56204">
    <property type="entry name" value="Hect, E3 ligase catalytic domain"/>
    <property type="match status" value="1"/>
</dbReference>
<dbReference type="GO" id="GO:0009966">
    <property type="term" value="P:regulation of signal transduction"/>
    <property type="evidence" value="ECO:0007669"/>
    <property type="project" value="UniProtKB-ARBA"/>
</dbReference>
<evidence type="ECO:0000256" key="7">
    <source>
        <dbReference type="ARBA" id="ARBA00022679"/>
    </source>
</evidence>
<evidence type="ECO:0000256" key="12">
    <source>
        <dbReference type="PROSITE-ProRule" id="PRU00104"/>
    </source>
</evidence>
<dbReference type="GO" id="GO:0061630">
    <property type="term" value="F:ubiquitin protein ligase activity"/>
    <property type="evidence" value="ECO:0007669"/>
    <property type="project" value="UniProtKB-EC"/>
</dbReference>
<evidence type="ECO:0000256" key="1">
    <source>
        <dbReference type="ARBA" id="ARBA00000885"/>
    </source>
</evidence>
<name>A0A9N9QLF9_9CUCU</name>
<keyword evidence="10" id="KW-0040">ANK repeat</keyword>
<dbReference type="GO" id="GO:0000139">
    <property type="term" value="C:Golgi membrane"/>
    <property type="evidence" value="ECO:0007669"/>
    <property type="project" value="TreeGrafter"/>
</dbReference>
<evidence type="ECO:0000256" key="3">
    <source>
        <dbReference type="ARBA" id="ARBA00004496"/>
    </source>
</evidence>
<dbReference type="InterPro" id="IPR000569">
    <property type="entry name" value="HECT_dom"/>
</dbReference>
<evidence type="ECO:0000256" key="8">
    <source>
        <dbReference type="ARBA" id="ARBA00022737"/>
    </source>
</evidence>
<dbReference type="SMART" id="SM00119">
    <property type="entry name" value="HECTc"/>
    <property type="match status" value="1"/>
</dbReference>
<feature type="region of interest" description="Disordered" evidence="13">
    <location>
        <begin position="179"/>
        <end position="201"/>
    </location>
</feature>
<sequence length="664" mass="75645">MDDNKLQEIFPKAGDQLAVLHFCRREVMPKKQGLIDRLKSKIQERNAAHFGESSKKKETASKKTTRIIELGWMYASDTEEFRQVRKLSGGGTRQIQVEQSAKVSLLREKAIELFFPGGISPKGKISDFASVLLVDFKLNALDETLTVKQYFELTALTKLRFYLATRNLNEESSEISALRPKRGKRKRNKFQFSSEEDDRSDYGASAACQELLLHQDNRDSCNMPSVSYEGMGFETLTSTTSLGTEVREETFALGDSGPDELTVLVNSILDDTYNEPNIEESLPNIEENLATFLTPDVQSLEQILTNLQNRISSVNITKINVYRKDIFGCCLRAFRRKNFKPFNIIHVNFTDIEEKTEGAIDEGGPKREMFRLLLKFLSNSNLFTGNEMKHISLDSKALHEQYYYEAGRIISLSLVHGGTGPHFFSETLYSLVTYGIENTTLRCEDLEPDIKEKVDLFQSETDLFKLRDMILSDSIFPTAGCHFIEKLDDKERILQDTLKFYAYRRIQEPLKQFISGLNTCGVLDEIIKNPDLFRTLFCLTKKPLTADKVEKMFQVIEYSPIGSNRRENENRTICFFRDYLEDCQEGESSAKLEDVFIFATGTDAFPPLGFPVRPKIAFLPENAIFPTVSTCAIELKLPTSYVSYEEFKDKMDFAILNSNGFGAA</sequence>
<keyword evidence="8" id="KW-0677">Repeat</keyword>
<evidence type="ECO:0000256" key="13">
    <source>
        <dbReference type="SAM" id="MobiDB-lite"/>
    </source>
</evidence>
<keyword evidence="11" id="KW-0472">Membrane</keyword>
<dbReference type="PANTHER" id="PTHR11254">
    <property type="entry name" value="HECT DOMAIN UBIQUITIN-PROTEIN LIGASE"/>
    <property type="match status" value="1"/>
</dbReference>
<protein>
    <recommendedName>
        <fullName evidence="5">HECT-type E3 ubiquitin transferase</fullName>
        <ecNumber evidence="5">2.3.2.26</ecNumber>
    </recommendedName>
</protein>
<keyword evidence="7" id="KW-0808">Transferase</keyword>
<dbReference type="GO" id="GO:0005634">
    <property type="term" value="C:nucleus"/>
    <property type="evidence" value="ECO:0007669"/>
    <property type="project" value="TreeGrafter"/>
</dbReference>
<keyword evidence="16" id="KW-1185">Reference proteome</keyword>
<comment type="catalytic activity">
    <reaction evidence="1">
        <text>S-ubiquitinyl-[E2 ubiquitin-conjugating enzyme]-L-cysteine + [acceptor protein]-L-lysine = [E2 ubiquitin-conjugating enzyme]-L-cysteine + N(6)-ubiquitinyl-[acceptor protein]-L-lysine.</text>
        <dbReference type="EC" id="2.3.2.26"/>
    </reaction>
</comment>
<evidence type="ECO:0000256" key="5">
    <source>
        <dbReference type="ARBA" id="ARBA00012485"/>
    </source>
</evidence>
<dbReference type="InterPro" id="IPR050409">
    <property type="entry name" value="E3_ubiq-protein_ligase"/>
</dbReference>
<dbReference type="Proteomes" id="UP001152799">
    <property type="component" value="Chromosome 14"/>
</dbReference>
<dbReference type="OrthoDB" id="6776505at2759"/>
<evidence type="ECO:0000256" key="10">
    <source>
        <dbReference type="ARBA" id="ARBA00023043"/>
    </source>
</evidence>
<dbReference type="GO" id="GO:0061025">
    <property type="term" value="P:membrane fusion"/>
    <property type="evidence" value="ECO:0007669"/>
    <property type="project" value="TreeGrafter"/>
</dbReference>
<feature type="compositionally biased region" description="Basic residues" evidence="13">
    <location>
        <begin position="179"/>
        <end position="189"/>
    </location>
</feature>
<comment type="subcellular location">
    <subcellularLocation>
        <location evidence="3">Cytoplasm</location>
    </subcellularLocation>
    <subcellularLocation>
        <location evidence="2">Endomembrane system</location>
    </subcellularLocation>
</comment>
<dbReference type="Pfam" id="PF00632">
    <property type="entry name" value="HECT"/>
    <property type="match status" value="1"/>
</dbReference>
<evidence type="ECO:0000256" key="9">
    <source>
        <dbReference type="ARBA" id="ARBA00022786"/>
    </source>
</evidence>
<accession>A0A9N9QLF9</accession>